<dbReference type="Proteomes" id="UP000057820">
    <property type="component" value="Plasmid 2"/>
</dbReference>
<protein>
    <submittedName>
        <fullName evidence="1">Uncharacterized protein</fullName>
    </submittedName>
</protein>
<proteinExistence type="predicted"/>
<dbReference type="KEGG" id="nfr:ERS450000_06029"/>
<reference evidence="2" key="1">
    <citation type="submission" date="2015-03" db="EMBL/GenBank/DDBJ databases">
        <authorList>
            <consortium name="Pathogen Informatics"/>
        </authorList>
    </citation>
    <scope>NUCLEOTIDE SEQUENCE [LARGE SCALE GENOMIC DNA]</scope>
    <source>
        <strain evidence="2">NCTC11134</strain>
        <plasmid evidence="2">2</plasmid>
    </source>
</reference>
<accession>A0A0H5PAF4</accession>
<dbReference type="EMBL" id="LN868939">
    <property type="protein sequence ID" value="CRY84413.1"/>
    <property type="molecule type" value="Genomic_DNA"/>
</dbReference>
<gene>
    <name evidence="1" type="ORF">ERS450000_06029</name>
</gene>
<organism evidence="1 2">
    <name type="scientific">Nocardia farcinica</name>
    <dbReference type="NCBI Taxonomy" id="37329"/>
    <lineage>
        <taxon>Bacteria</taxon>
        <taxon>Bacillati</taxon>
        <taxon>Actinomycetota</taxon>
        <taxon>Actinomycetes</taxon>
        <taxon>Mycobacteriales</taxon>
        <taxon>Nocardiaceae</taxon>
        <taxon>Nocardia</taxon>
    </lineage>
</organism>
<evidence type="ECO:0000313" key="1">
    <source>
        <dbReference type="EMBL" id="CRY84413.1"/>
    </source>
</evidence>
<sequence length="160" mass="17285">MPDQIPALTMSGYYPPAALRKEIHLMQTLADAVAFTGVTVHDWLDHTAEIPRVSRAAAQGDVLILRVTLAPARTVMPSRVVVVASEASSHTHTLHPSGPCFYTPHTPAGAGDVLLGLLTVPEGSTAVLIHQEHGGLEILPGTYQVRRQRELADEWRMVAD</sequence>
<evidence type="ECO:0000313" key="2">
    <source>
        <dbReference type="Proteomes" id="UP000057820"/>
    </source>
</evidence>
<geneLocation type="plasmid" evidence="1">
    <name>2</name>
</geneLocation>
<dbReference type="AlphaFoldDB" id="A0A0H5PAF4"/>
<name>A0A0H5PAF4_NOCFR</name>
<keyword evidence="1" id="KW-0614">Plasmid</keyword>
<dbReference type="RefSeq" id="WP_139337554.1">
    <property type="nucleotide sequence ID" value="NZ_CP031418.1"/>
</dbReference>